<dbReference type="Gene3D" id="1.10.630.10">
    <property type="entry name" value="Cytochrome P450"/>
    <property type="match status" value="1"/>
</dbReference>
<evidence type="ECO:0000313" key="8">
    <source>
        <dbReference type="EMBL" id="PWU98463.1"/>
    </source>
</evidence>
<dbReference type="OrthoDB" id="1055148at2759"/>
<dbReference type="VEuPathDB" id="TriTrypDB:TCSYLVIO_001625"/>
<dbReference type="GO" id="GO:0020037">
    <property type="term" value="F:heme binding"/>
    <property type="evidence" value="ECO:0007669"/>
    <property type="project" value="InterPro"/>
</dbReference>
<dbReference type="GO" id="GO:0016705">
    <property type="term" value="F:oxidoreductase activity, acting on paired donors, with incorporation or reduction of molecular oxygen"/>
    <property type="evidence" value="ECO:0007669"/>
    <property type="project" value="InterPro"/>
</dbReference>
<evidence type="ECO:0000256" key="5">
    <source>
        <dbReference type="PIRSR" id="PIRSR602403-1"/>
    </source>
</evidence>
<dbReference type="VEuPathDB" id="TriTrypDB:BCY84_13051"/>
<dbReference type="VEuPathDB" id="TriTrypDB:C4B63_12g232"/>
<dbReference type="InterPro" id="IPR050529">
    <property type="entry name" value="CYP450_sterol_14alpha_dmase"/>
</dbReference>
<dbReference type="VEuPathDB" id="TriTrypDB:Tc_MARK_473"/>
<dbReference type="InterPro" id="IPR036396">
    <property type="entry name" value="Cyt_P450_sf"/>
</dbReference>
<organism evidence="8 9">
    <name type="scientific">Trypanosoma cruzi</name>
    <dbReference type="NCBI Taxonomy" id="5693"/>
    <lineage>
        <taxon>Eukaryota</taxon>
        <taxon>Discoba</taxon>
        <taxon>Euglenozoa</taxon>
        <taxon>Kinetoplastea</taxon>
        <taxon>Metakinetoplastina</taxon>
        <taxon>Trypanosomatida</taxon>
        <taxon>Trypanosomatidae</taxon>
        <taxon>Trypanosoma</taxon>
        <taxon>Schizotrypanum</taxon>
    </lineage>
</organism>
<keyword evidence="3 5" id="KW-0479">Metal-binding</keyword>
<name>A0A2V2VVU9_TRYCR</name>
<dbReference type="VEuPathDB" id="TriTrypDB:TcBrA4_0090520"/>
<sequence>MFIEAIVLCLTALILYSVYSVKSFNTTRPTDPPVYPVTVPFLGHIVQFGKNPLEFMQRCKRDLKSGVFTISIGGQRVTIVGDPHEHSRFFSPRNEILSPREVYTIMTPVFGEGVAYSAPYPRMREQLNFLAEELTIAKFQNFVPAIQHEVRKFMAENWKKDEGVINLLEDCGAMIINTACQCLFGEDLRKRLNARRFAQLLSKMESSLIPAAVFMPWLLRLPLPQSARCREARAELQKILGEIIIAREKEEASKDNNTSDLLGGLLKAVYRDGTRMSLHEVCGMIVAAMFAGQHTSTITTSWSMLHLMHPKNKKWLDKLHKEIDEFPAQLNYDNVMDEMPFAERCVRESIRRDPPLLMVMRMVKAEVKVGSYVVPKGDIIACSPLLSHHDEEAFPNPRLWDPEREEKVDGAFIGFGAGVHKCIGQKFALLQVKTILATAFREYDFQLLRDEVPDPDYHTMVVGPTLNQCLVKYTRKKKLPS</sequence>
<dbReference type="PROSITE" id="PS00086">
    <property type="entry name" value="CYTOCHROME_P450"/>
    <property type="match status" value="1"/>
</dbReference>
<dbReference type="VEuPathDB" id="TriTrypDB:TcYC6_0043210"/>
<dbReference type="InterPro" id="IPR001128">
    <property type="entry name" value="Cyt_P450"/>
</dbReference>
<comment type="similarity">
    <text evidence="1 6">Belongs to the cytochrome P450 family.</text>
</comment>
<dbReference type="VEuPathDB" id="TriTrypDB:TcCL_ESM01738"/>
<dbReference type="PANTHER" id="PTHR24304">
    <property type="entry name" value="CYTOCHROME P450 FAMILY 7"/>
    <property type="match status" value="1"/>
</dbReference>
<keyword evidence="2 5" id="KW-0349">Heme</keyword>
<keyword evidence="8" id="KW-0489">Methyltransferase</keyword>
<evidence type="ECO:0000256" key="2">
    <source>
        <dbReference type="ARBA" id="ARBA00022617"/>
    </source>
</evidence>
<comment type="cofactor">
    <cofactor evidence="5">
        <name>heme</name>
        <dbReference type="ChEBI" id="CHEBI:30413"/>
    </cofactor>
</comment>
<proteinExistence type="inferred from homology"/>
<dbReference type="GO" id="GO:0008168">
    <property type="term" value="F:methyltransferase activity"/>
    <property type="evidence" value="ECO:0007669"/>
    <property type="project" value="UniProtKB-KW"/>
</dbReference>
<dbReference type="VEuPathDB" id="TriTrypDB:TcG_01895"/>
<dbReference type="GO" id="GO:0005506">
    <property type="term" value="F:iron ion binding"/>
    <property type="evidence" value="ECO:0007669"/>
    <property type="project" value="InterPro"/>
</dbReference>
<dbReference type="VEuPathDB" id="TriTrypDB:TCDM_00707"/>
<keyword evidence="6" id="KW-0503">Monooxygenase</keyword>
<evidence type="ECO:0000256" key="3">
    <source>
        <dbReference type="ARBA" id="ARBA00022723"/>
    </source>
</evidence>
<dbReference type="GO" id="GO:0032259">
    <property type="term" value="P:methylation"/>
    <property type="evidence" value="ECO:0007669"/>
    <property type="project" value="UniProtKB-KW"/>
</dbReference>
<dbReference type="VEuPathDB" id="TriTrypDB:C3747_172g46"/>
<dbReference type="Pfam" id="PF00067">
    <property type="entry name" value="p450"/>
    <property type="match status" value="1"/>
</dbReference>
<dbReference type="SUPFAM" id="SSF48264">
    <property type="entry name" value="Cytochrome P450"/>
    <property type="match status" value="1"/>
</dbReference>
<feature type="signal peptide" evidence="7">
    <location>
        <begin position="1"/>
        <end position="23"/>
    </location>
</feature>
<dbReference type="CDD" id="cd11042">
    <property type="entry name" value="CYP51-like"/>
    <property type="match status" value="1"/>
</dbReference>
<dbReference type="Proteomes" id="UP000246121">
    <property type="component" value="Unassembled WGS sequence"/>
</dbReference>
<dbReference type="PRINTS" id="PR00385">
    <property type="entry name" value="P450"/>
</dbReference>
<dbReference type="PRINTS" id="PR00465">
    <property type="entry name" value="EP450IV"/>
</dbReference>
<dbReference type="VEuPathDB" id="TriTrypDB:TcCLB.510101.50"/>
<keyword evidence="7" id="KW-0732">Signal</keyword>
<dbReference type="GO" id="GO:0004497">
    <property type="term" value="F:monooxygenase activity"/>
    <property type="evidence" value="ECO:0007669"/>
    <property type="project" value="UniProtKB-KW"/>
</dbReference>
<dbReference type="PANTHER" id="PTHR24304:SF2">
    <property type="entry name" value="24-HYDROXYCHOLESTEROL 7-ALPHA-HYDROXYLASE"/>
    <property type="match status" value="1"/>
</dbReference>
<gene>
    <name evidence="8" type="ORF">C4B63_12g232</name>
</gene>
<keyword evidence="4 5" id="KW-0408">Iron</keyword>
<feature type="chain" id="PRO_5030058734" evidence="7">
    <location>
        <begin position="24"/>
        <end position="481"/>
    </location>
</feature>
<dbReference type="InterPro" id="IPR002403">
    <property type="entry name" value="Cyt_P450_E_grp-IV"/>
</dbReference>
<dbReference type="EMBL" id="PRFA01000012">
    <property type="protein sequence ID" value="PWU98463.1"/>
    <property type="molecule type" value="Genomic_DNA"/>
</dbReference>
<accession>A0A2V2VVU9</accession>
<dbReference type="VEuPathDB" id="TriTrypDB:TcCLB.506297.260"/>
<reference evidence="8 9" key="1">
    <citation type="journal article" date="2018" name="Microb. Genom.">
        <title>Expanding an expanded genome: long-read sequencing of Trypanosoma cruzi.</title>
        <authorList>
            <person name="Berna L."/>
            <person name="Rodriguez M."/>
            <person name="Chiribao M.L."/>
            <person name="Parodi-Talice A."/>
            <person name="Pita S."/>
            <person name="Rijo G."/>
            <person name="Alvarez-Valin F."/>
            <person name="Robello C."/>
        </authorList>
    </citation>
    <scope>NUCLEOTIDE SEQUENCE [LARGE SCALE GENOMIC DNA]</scope>
    <source>
        <strain evidence="8 9">Dm28c</strain>
    </source>
</reference>
<keyword evidence="8" id="KW-0808">Transferase</keyword>
<evidence type="ECO:0000313" key="9">
    <source>
        <dbReference type="Proteomes" id="UP000246121"/>
    </source>
</evidence>
<evidence type="ECO:0000256" key="4">
    <source>
        <dbReference type="ARBA" id="ARBA00023004"/>
    </source>
</evidence>
<dbReference type="InterPro" id="IPR017972">
    <property type="entry name" value="Cyt_P450_CS"/>
</dbReference>
<evidence type="ECO:0000256" key="1">
    <source>
        <dbReference type="ARBA" id="ARBA00010617"/>
    </source>
</evidence>
<comment type="caution">
    <text evidence="8">The sequence shown here is derived from an EMBL/GenBank/DDBJ whole genome shotgun (WGS) entry which is preliminary data.</text>
</comment>
<feature type="binding site" description="axial binding residue" evidence="5">
    <location>
        <position position="422"/>
    </location>
    <ligand>
        <name>heme</name>
        <dbReference type="ChEBI" id="CHEBI:30413"/>
    </ligand>
    <ligandPart>
        <name>Fe</name>
        <dbReference type="ChEBI" id="CHEBI:18248"/>
    </ligandPart>
</feature>
<protein>
    <submittedName>
        <fullName evidence="8">Lanosterol 14-alpha demethylase</fullName>
    </submittedName>
</protein>
<evidence type="ECO:0000256" key="6">
    <source>
        <dbReference type="RuleBase" id="RU000461"/>
    </source>
</evidence>
<keyword evidence="6" id="KW-0560">Oxidoreductase</keyword>
<dbReference type="AlphaFoldDB" id="A0A2V2VVU9"/>
<evidence type="ECO:0000256" key="7">
    <source>
        <dbReference type="SAM" id="SignalP"/>
    </source>
</evidence>
<dbReference type="VEuPathDB" id="TriTrypDB:ECC02_002957"/>